<feature type="chain" id="PRO_5031074588" description="Mitochondrial carrier protein" evidence="13">
    <location>
        <begin position="29"/>
        <end position="332"/>
    </location>
</feature>
<gene>
    <name evidence="14" type="ORF">ASEP1449_LOCUS1027</name>
</gene>
<keyword evidence="7 12" id="KW-1133">Transmembrane helix</keyword>
<proteinExistence type="inferred from homology"/>
<dbReference type="SUPFAM" id="SSF103506">
    <property type="entry name" value="Mitochondrial carrier"/>
    <property type="match status" value="1"/>
</dbReference>
<dbReference type="GO" id="GO:1990547">
    <property type="term" value="P:mitochondrial phosphate ion transmembrane transport"/>
    <property type="evidence" value="ECO:0007669"/>
    <property type="project" value="InterPro"/>
</dbReference>
<feature type="transmembrane region" description="Helical" evidence="12">
    <location>
        <begin position="129"/>
        <end position="148"/>
    </location>
</feature>
<dbReference type="InterPro" id="IPR018108">
    <property type="entry name" value="MCP_transmembrane"/>
</dbReference>
<evidence type="ECO:0000256" key="6">
    <source>
        <dbReference type="ARBA" id="ARBA00022792"/>
    </source>
</evidence>
<keyword evidence="9 10" id="KW-0472">Membrane</keyword>
<comment type="similarity">
    <text evidence="2 11">Belongs to the mitochondrial carrier (TC 2.A.29) family.</text>
</comment>
<evidence type="ECO:0000256" key="3">
    <source>
        <dbReference type="ARBA" id="ARBA00022448"/>
    </source>
</evidence>
<evidence type="ECO:0000256" key="9">
    <source>
        <dbReference type="ARBA" id="ARBA00023136"/>
    </source>
</evidence>
<feature type="signal peptide" evidence="13">
    <location>
        <begin position="1"/>
        <end position="28"/>
    </location>
</feature>
<evidence type="ECO:0000256" key="5">
    <source>
        <dbReference type="ARBA" id="ARBA00022737"/>
    </source>
</evidence>
<keyword evidence="8" id="KW-0496">Mitochondrion</keyword>
<dbReference type="AlphaFoldDB" id="A0A7S2U798"/>
<name>A0A7S2U798_9STRA</name>
<comment type="subcellular location">
    <subcellularLocation>
        <location evidence="1">Mitochondrion inner membrane</location>
        <topology evidence="1">Multi-pass membrane protein</topology>
    </subcellularLocation>
</comment>
<evidence type="ECO:0000313" key="14">
    <source>
        <dbReference type="EMBL" id="CAD9809205.1"/>
    </source>
</evidence>
<dbReference type="GO" id="GO:0005315">
    <property type="term" value="F:phosphate transmembrane transporter activity"/>
    <property type="evidence" value="ECO:0007669"/>
    <property type="project" value="InterPro"/>
</dbReference>
<accession>A0A7S2U798</accession>
<evidence type="ECO:0000256" key="4">
    <source>
        <dbReference type="ARBA" id="ARBA00022692"/>
    </source>
</evidence>
<evidence type="ECO:0000256" key="11">
    <source>
        <dbReference type="RuleBase" id="RU000488"/>
    </source>
</evidence>
<feature type="repeat" description="Solcar" evidence="10">
    <location>
        <begin position="127"/>
        <end position="212"/>
    </location>
</feature>
<feature type="repeat" description="Solcar" evidence="10">
    <location>
        <begin position="232"/>
        <end position="323"/>
    </location>
</feature>
<evidence type="ECO:0008006" key="15">
    <source>
        <dbReference type="Google" id="ProtNLM"/>
    </source>
</evidence>
<dbReference type="GO" id="GO:0005743">
    <property type="term" value="C:mitochondrial inner membrane"/>
    <property type="evidence" value="ECO:0007669"/>
    <property type="project" value="UniProtKB-SubCell"/>
</dbReference>
<evidence type="ECO:0000256" key="7">
    <source>
        <dbReference type="ARBA" id="ARBA00022989"/>
    </source>
</evidence>
<dbReference type="Gene3D" id="1.50.40.10">
    <property type="entry name" value="Mitochondrial carrier domain"/>
    <property type="match status" value="1"/>
</dbReference>
<dbReference type="PANTHER" id="PTHR45671:SF12">
    <property type="entry name" value="MITOCHONDRIAL PHOSPHATE CARRIER PROTEIN"/>
    <property type="match status" value="1"/>
</dbReference>
<organism evidence="14">
    <name type="scientific">Attheya septentrionalis</name>
    <dbReference type="NCBI Taxonomy" id="420275"/>
    <lineage>
        <taxon>Eukaryota</taxon>
        <taxon>Sar</taxon>
        <taxon>Stramenopiles</taxon>
        <taxon>Ochrophyta</taxon>
        <taxon>Bacillariophyta</taxon>
        <taxon>Coscinodiscophyceae</taxon>
        <taxon>Chaetocerotophycidae</taxon>
        <taxon>Chaetocerotales</taxon>
        <taxon>Attheyaceae</taxon>
        <taxon>Attheya</taxon>
    </lineage>
</organism>
<keyword evidence="3 11" id="KW-0813">Transport</keyword>
<reference evidence="14" key="1">
    <citation type="submission" date="2021-01" db="EMBL/GenBank/DDBJ databases">
        <authorList>
            <person name="Corre E."/>
            <person name="Pelletier E."/>
            <person name="Niang G."/>
            <person name="Scheremetjew M."/>
            <person name="Finn R."/>
            <person name="Kale V."/>
            <person name="Holt S."/>
            <person name="Cochrane G."/>
            <person name="Meng A."/>
            <person name="Brown T."/>
            <person name="Cohen L."/>
        </authorList>
    </citation>
    <scope>NUCLEOTIDE SEQUENCE</scope>
    <source>
        <strain evidence="14">CCMP2084</strain>
    </source>
</reference>
<dbReference type="PROSITE" id="PS50920">
    <property type="entry name" value="SOLCAR"/>
    <property type="match status" value="3"/>
</dbReference>
<evidence type="ECO:0000256" key="1">
    <source>
        <dbReference type="ARBA" id="ARBA00004448"/>
    </source>
</evidence>
<evidence type="ECO:0000256" key="10">
    <source>
        <dbReference type="PROSITE-ProRule" id="PRU00282"/>
    </source>
</evidence>
<feature type="repeat" description="Solcar" evidence="10">
    <location>
        <begin position="29"/>
        <end position="114"/>
    </location>
</feature>
<evidence type="ECO:0000256" key="8">
    <source>
        <dbReference type="ARBA" id="ARBA00023128"/>
    </source>
</evidence>
<evidence type="ECO:0000256" key="13">
    <source>
        <dbReference type="SAM" id="SignalP"/>
    </source>
</evidence>
<keyword evidence="13" id="KW-0732">Signal</keyword>
<evidence type="ECO:0000256" key="2">
    <source>
        <dbReference type="ARBA" id="ARBA00006375"/>
    </source>
</evidence>
<feature type="transmembrane region" description="Helical" evidence="12">
    <location>
        <begin position="232"/>
        <end position="251"/>
    </location>
</feature>
<dbReference type="EMBL" id="HBHQ01001614">
    <property type="protein sequence ID" value="CAD9809205.1"/>
    <property type="molecule type" value="Transcribed_RNA"/>
</dbReference>
<evidence type="ECO:0000256" key="12">
    <source>
        <dbReference type="SAM" id="Phobius"/>
    </source>
</evidence>
<protein>
    <recommendedName>
        <fullName evidence="15">Mitochondrial carrier protein</fullName>
    </recommendedName>
</protein>
<sequence>MKTLNRSSFATTVFVLLSMSLKNVCVSASLDYRYFVAGGVCAATSHGITTPVDVVKTRMQADLEKYNQGIRQAALDILKEDGPQALLGGLGPTVLGYGVEGAMKFGVYEVMKPITKRLLEQISDSDHTAIAYIAASVIAGAVASILLCPMESARIKMVTDTSYSQSSLLQVLTKLSQDNGVLSLFGGIAAMLTKQIPYTMAKQVSFDVVAGMLYALFDSKKDLMSTITANDIKWIVSVTAAFIASIFACIFSQPGDMILTETYKSSGDDDEAAAKRPFWGVVQSIYDTKGGIPGFFTGTGARILHVGMIITSQLVIYDIVKQLLGLPATGSH</sequence>
<keyword evidence="6" id="KW-0999">Mitochondrion inner membrane</keyword>
<dbReference type="InterPro" id="IPR044677">
    <property type="entry name" value="SLC25A3/Pic2/Mir1-like"/>
</dbReference>
<keyword evidence="4 10" id="KW-0812">Transmembrane</keyword>
<dbReference type="Pfam" id="PF00153">
    <property type="entry name" value="Mito_carr"/>
    <property type="match status" value="3"/>
</dbReference>
<dbReference type="InterPro" id="IPR023395">
    <property type="entry name" value="MCP_dom_sf"/>
</dbReference>
<keyword evidence="5" id="KW-0677">Repeat</keyword>
<dbReference type="PANTHER" id="PTHR45671">
    <property type="entry name" value="SOLUTE CARRIER FAMILY 25 (MITOCHONDRIAL CARRIER PHOSPHATE CARRIER), MEMBER 3, LIKE-RELATED-RELATED"/>
    <property type="match status" value="1"/>
</dbReference>